<dbReference type="InterPro" id="IPR039426">
    <property type="entry name" value="TonB-dep_rcpt-like"/>
</dbReference>
<dbReference type="GO" id="GO:0006826">
    <property type="term" value="P:iron ion transport"/>
    <property type="evidence" value="ECO:0007669"/>
    <property type="project" value="UniProtKB-KW"/>
</dbReference>
<dbReference type="EMBL" id="LYMM01000051">
    <property type="protein sequence ID" value="PNU03356.1"/>
    <property type="molecule type" value="Genomic_DNA"/>
</dbReference>
<evidence type="ECO:0000256" key="8">
    <source>
        <dbReference type="ARBA" id="ARBA00023077"/>
    </source>
</evidence>
<dbReference type="Gene3D" id="2.40.170.20">
    <property type="entry name" value="TonB-dependent receptor, beta-barrel domain"/>
    <property type="match status" value="1"/>
</dbReference>
<sequence>MSSRFGFLFSTTLATTFATAPAMAQEAAQTTSEAVSGNDIVVTAQRREQSLQDTPIAVSAFSPEMLEDRAISSVVNIAQNTPGLYLSQGTASPSTLQVAMRGALEQNGGTITSESPVAIYIDDVYQSRLSAADYDLADIERVEVLRGPQGTLYGRNSMTGAIKLVTRQPNGEHWANFDISYARFEEVKAKVSVGAPITGNLALAASGFYDNRNQGWQHNIYTGEDVTKFRRYGGQVALGVTNVDKLEAVVTARYAKSTSDGQHFLPIEPTSPYNPAIGFYETRTPLPALGNNEQYSFSGRLGYDLSDAITVRSITAYQHLKERWALDFAGGYVAPGSDADPIVGFYRDSLGRQNQFTQEFQFLANSADDRFHFIAGAFYFREHAEQGTAGDIYLGYQLQPSTIDTTSKSYAGYAQADYEVVPGLTASAGIRYTHDTKRFFGTTPDALGVMHELNYAIKANVWTPKFNLQYKFSPDAMVYATVARGYRAAGFNSLNSGEPDGYGRPYAPEFAWSYEVGAKVDLLDRALQLNLAAYHESLDNLQTLALGNVAGSYLIQNAAKAKVQGIELESTLRPVEGVSLFGNVTYTYDKYQELDPESQAATAGATRLPLISRWQYQVGGTADIPVGDSTMTLAADYSWRSSYNSLVSLSEASQNPAIGRANASITYKLPGDHIQIYAQATNVFDSKDWFASAEFVPGVFGYKIPLEPRVWRIGFRYKM</sequence>
<dbReference type="PANTHER" id="PTHR32552:SF81">
    <property type="entry name" value="TONB-DEPENDENT OUTER MEMBRANE RECEPTOR"/>
    <property type="match status" value="1"/>
</dbReference>
<keyword evidence="13" id="KW-0732">Signal</keyword>
<evidence type="ECO:0000259" key="14">
    <source>
        <dbReference type="Pfam" id="PF00593"/>
    </source>
</evidence>
<dbReference type="InterPro" id="IPR036942">
    <property type="entry name" value="Beta-barrel_TonB_sf"/>
</dbReference>
<evidence type="ECO:0008006" key="18">
    <source>
        <dbReference type="Google" id="ProtNLM"/>
    </source>
</evidence>
<dbReference type="Pfam" id="PF00593">
    <property type="entry name" value="TonB_dep_Rec_b-barrel"/>
    <property type="match status" value="1"/>
</dbReference>
<evidence type="ECO:0000313" key="16">
    <source>
        <dbReference type="EMBL" id="PNU03356.1"/>
    </source>
</evidence>
<keyword evidence="17" id="KW-1185">Reference proteome</keyword>
<evidence type="ECO:0000256" key="10">
    <source>
        <dbReference type="ARBA" id="ARBA00023237"/>
    </source>
</evidence>
<dbReference type="Pfam" id="PF07715">
    <property type="entry name" value="Plug"/>
    <property type="match status" value="1"/>
</dbReference>
<dbReference type="InterPro" id="IPR012910">
    <property type="entry name" value="Plug_dom"/>
</dbReference>
<dbReference type="AlphaFoldDB" id="A0A2K2FX40"/>
<evidence type="ECO:0000256" key="3">
    <source>
        <dbReference type="ARBA" id="ARBA00022452"/>
    </source>
</evidence>
<dbReference type="GO" id="GO:0009279">
    <property type="term" value="C:cell outer membrane"/>
    <property type="evidence" value="ECO:0007669"/>
    <property type="project" value="UniProtKB-SubCell"/>
</dbReference>
<keyword evidence="3 11" id="KW-1134">Transmembrane beta strand</keyword>
<keyword evidence="8 12" id="KW-0798">TonB box</keyword>
<protein>
    <recommendedName>
        <fullName evidence="18">TonB-dependent receptor</fullName>
    </recommendedName>
</protein>
<evidence type="ECO:0000256" key="7">
    <source>
        <dbReference type="ARBA" id="ARBA00023065"/>
    </source>
</evidence>
<reference evidence="16 17" key="1">
    <citation type="submission" date="2016-05" db="EMBL/GenBank/DDBJ databases">
        <title>Complete genome sequence of Novosphingobium guangzhouense SA925(T).</title>
        <authorList>
            <person name="Sha S."/>
        </authorList>
    </citation>
    <scope>NUCLEOTIDE SEQUENCE [LARGE SCALE GENOMIC DNA]</scope>
    <source>
        <strain evidence="16 17">SA925</strain>
    </source>
</reference>
<keyword evidence="7" id="KW-0406">Ion transport</keyword>
<proteinExistence type="inferred from homology"/>
<accession>A0A2K2FX40</accession>
<feature type="domain" description="TonB-dependent receptor-like beta-barrel" evidence="14">
    <location>
        <begin position="258"/>
        <end position="683"/>
    </location>
</feature>
<evidence type="ECO:0000256" key="12">
    <source>
        <dbReference type="RuleBase" id="RU003357"/>
    </source>
</evidence>
<comment type="subcellular location">
    <subcellularLocation>
        <location evidence="1 11">Cell outer membrane</location>
        <topology evidence="1 11">Multi-pass membrane protein</topology>
    </subcellularLocation>
</comment>
<evidence type="ECO:0000259" key="15">
    <source>
        <dbReference type="Pfam" id="PF07715"/>
    </source>
</evidence>
<evidence type="ECO:0000256" key="2">
    <source>
        <dbReference type="ARBA" id="ARBA00022448"/>
    </source>
</evidence>
<evidence type="ECO:0000256" key="9">
    <source>
        <dbReference type="ARBA" id="ARBA00023136"/>
    </source>
</evidence>
<feature type="signal peptide" evidence="13">
    <location>
        <begin position="1"/>
        <end position="24"/>
    </location>
</feature>
<feature type="chain" id="PRO_5014431398" description="TonB-dependent receptor" evidence="13">
    <location>
        <begin position="25"/>
        <end position="719"/>
    </location>
</feature>
<evidence type="ECO:0000256" key="4">
    <source>
        <dbReference type="ARBA" id="ARBA00022496"/>
    </source>
</evidence>
<name>A0A2K2FX40_9SPHN</name>
<gene>
    <name evidence="16" type="ORF">A8V01_06410</name>
</gene>
<evidence type="ECO:0000256" key="13">
    <source>
        <dbReference type="SAM" id="SignalP"/>
    </source>
</evidence>
<comment type="similarity">
    <text evidence="11 12">Belongs to the TonB-dependent receptor family.</text>
</comment>
<evidence type="ECO:0000256" key="5">
    <source>
        <dbReference type="ARBA" id="ARBA00022692"/>
    </source>
</evidence>
<keyword evidence="5 11" id="KW-0812">Transmembrane</keyword>
<keyword evidence="2 11" id="KW-0813">Transport</keyword>
<dbReference type="InterPro" id="IPR000531">
    <property type="entry name" value="Beta-barrel_TonB"/>
</dbReference>
<evidence type="ECO:0000313" key="17">
    <source>
        <dbReference type="Proteomes" id="UP000236327"/>
    </source>
</evidence>
<dbReference type="PROSITE" id="PS52016">
    <property type="entry name" value="TONB_DEPENDENT_REC_3"/>
    <property type="match status" value="1"/>
</dbReference>
<keyword evidence="9 11" id="KW-0472">Membrane</keyword>
<dbReference type="Proteomes" id="UP000236327">
    <property type="component" value="Unassembled WGS sequence"/>
</dbReference>
<comment type="caution">
    <text evidence="16">The sequence shown here is derived from an EMBL/GenBank/DDBJ whole genome shotgun (WGS) entry which is preliminary data.</text>
</comment>
<evidence type="ECO:0000256" key="11">
    <source>
        <dbReference type="PROSITE-ProRule" id="PRU01360"/>
    </source>
</evidence>
<keyword evidence="10 11" id="KW-0998">Cell outer membrane</keyword>
<keyword evidence="6" id="KW-0408">Iron</keyword>
<organism evidence="16 17">
    <name type="scientific">Novosphingobium guangzhouense</name>
    <dbReference type="NCBI Taxonomy" id="1850347"/>
    <lineage>
        <taxon>Bacteria</taxon>
        <taxon>Pseudomonadati</taxon>
        <taxon>Pseudomonadota</taxon>
        <taxon>Alphaproteobacteria</taxon>
        <taxon>Sphingomonadales</taxon>
        <taxon>Sphingomonadaceae</taxon>
        <taxon>Novosphingobium</taxon>
    </lineage>
</organism>
<evidence type="ECO:0000256" key="6">
    <source>
        <dbReference type="ARBA" id="ARBA00023004"/>
    </source>
</evidence>
<evidence type="ECO:0000256" key="1">
    <source>
        <dbReference type="ARBA" id="ARBA00004571"/>
    </source>
</evidence>
<dbReference type="RefSeq" id="WP_170065984.1">
    <property type="nucleotide sequence ID" value="NZ_LYMM01000051.1"/>
</dbReference>
<dbReference type="SUPFAM" id="SSF56935">
    <property type="entry name" value="Porins"/>
    <property type="match status" value="1"/>
</dbReference>
<feature type="domain" description="TonB-dependent receptor plug" evidence="15">
    <location>
        <begin position="51"/>
        <end position="161"/>
    </location>
</feature>
<keyword evidence="4" id="KW-0410">Iron transport</keyword>
<dbReference type="CDD" id="cd01347">
    <property type="entry name" value="ligand_gated_channel"/>
    <property type="match status" value="1"/>
</dbReference>
<dbReference type="PANTHER" id="PTHR32552">
    <property type="entry name" value="FERRICHROME IRON RECEPTOR-RELATED"/>
    <property type="match status" value="1"/>
</dbReference>